<dbReference type="HOGENOM" id="CLU_1765534_0_0_0"/>
<name>A9B9B5_HERA2</name>
<accession>A9B9B5</accession>
<proteinExistence type="predicted"/>
<dbReference type="AlphaFoldDB" id="A9B9B5"/>
<protein>
    <submittedName>
        <fullName evidence="1">Uncharacterized protein</fullName>
    </submittedName>
</protein>
<dbReference type="EMBL" id="CP000877">
    <property type="protein sequence ID" value="ABX07929.1"/>
    <property type="molecule type" value="Genomic_DNA"/>
</dbReference>
<keyword evidence="1" id="KW-0614">Plasmid</keyword>
<keyword evidence="2" id="KW-1185">Reference proteome</keyword>
<dbReference type="Proteomes" id="UP000000787">
    <property type="component" value="Plasmid pHAU02"/>
</dbReference>
<gene>
    <name evidence="1" type="ordered locus">Haur_5302</name>
</gene>
<dbReference type="KEGG" id="hau:Haur_5302"/>
<evidence type="ECO:0000313" key="2">
    <source>
        <dbReference type="Proteomes" id="UP000000787"/>
    </source>
</evidence>
<organism evidence="1 2">
    <name type="scientific">Herpetosiphon aurantiacus (strain ATCC 23779 / DSM 785 / 114-95)</name>
    <dbReference type="NCBI Taxonomy" id="316274"/>
    <lineage>
        <taxon>Bacteria</taxon>
        <taxon>Bacillati</taxon>
        <taxon>Chloroflexota</taxon>
        <taxon>Chloroflexia</taxon>
        <taxon>Herpetosiphonales</taxon>
        <taxon>Herpetosiphonaceae</taxon>
        <taxon>Herpetosiphon</taxon>
    </lineage>
</organism>
<reference evidence="1 2" key="1">
    <citation type="journal article" date="2011" name="Stand. Genomic Sci.">
        <title>Complete genome sequence of the filamentous gliding predatory bacterium Herpetosiphon aurantiacus type strain (114-95(T)).</title>
        <authorList>
            <person name="Kiss H."/>
            <person name="Nett M."/>
            <person name="Domin N."/>
            <person name="Martin K."/>
            <person name="Maresca J.A."/>
            <person name="Copeland A."/>
            <person name="Lapidus A."/>
            <person name="Lucas S."/>
            <person name="Berry K.W."/>
            <person name="Glavina Del Rio T."/>
            <person name="Dalin E."/>
            <person name="Tice H."/>
            <person name="Pitluck S."/>
            <person name="Richardson P."/>
            <person name="Bruce D."/>
            <person name="Goodwin L."/>
            <person name="Han C."/>
            <person name="Detter J.C."/>
            <person name="Schmutz J."/>
            <person name="Brettin T."/>
            <person name="Land M."/>
            <person name="Hauser L."/>
            <person name="Kyrpides N.C."/>
            <person name="Ivanova N."/>
            <person name="Goker M."/>
            <person name="Woyke T."/>
            <person name="Klenk H.P."/>
            <person name="Bryant D.A."/>
        </authorList>
    </citation>
    <scope>NUCLEOTIDE SEQUENCE [LARGE SCALE GENOMIC DNA]</scope>
    <source>
        <strain evidence="2">ATCC 23779 / DSM 785 / 114-95</strain>
        <plasmid evidence="1">pHAU02</plasmid>
    </source>
</reference>
<sequence>MRFQCLVERPVMSFYKQLFLMLPPHDARGMADGLAGLGYRPDPWAKTSSLHMIQSFGDDSIVEIYCSEEAFIWNADFPDVWHQITVQVGTDQWVEYGLYFTYHPEAEAAVLRLVAWMHTYDLSLTVVTPFHHVFGPADLPLTDRAMLYWGDDPWDDDDYHRLLGDNRTGA</sequence>
<evidence type="ECO:0000313" key="1">
    <source>
        <dbReference type="EMBL" id="ABX07929.1"/>
    </source>
</evidence>
<dbReference type="InParanoid" id="A9B9B5"/>
<geneLocation type="plasmid" evidence="1 2">
    <name>pHAU02</name>
</geneLocation>
<dbReference type="BioCyc" id="HAUR316274:GHYA-5364-MONOMER"/>